<keyword evidence="6" id="KW-0479">Metal-binding</keyword>
<sequence>MTNKKHSLLWEISGKELSAPSYLFGTMHVRDNRAFRNIKFLKECIHNCNAFAAEFDLKDADNQQLQAAAALPDGSSLKDYLNPRIYKKLERLLLKETGHQLEHLKYSSPILLFNLISESQFQKDNTEALDSVLYNMAEEAGKTMMGLETFEEQMSVFSKVNLDDQCRSLKKIATHFVSFKREIKKTAELYIQGDLQKLLKKAKRSIGGMRQVLLYDRNLIMADRFETFATEQSLFAAIGAGHLGGKKGVLRLLKKKGYTIKPVRY</sequence>
<name>A0A6S6RVB1_9BACT</name>
<accession>A0A6S6RVB1</accession>
<reference evidence="13" key="1">
    <citation type="submission" date="2020-01" db="EMBL/GenBank/DDBJ databases">
        <authorList>
            <person name="Meier V. D."/>
            <person name="Meier V D."/>
        </authorList>
    </citation>
    <scope>NUCLEOTIDE SEQUENCE</scope>
    <source>
        <strain evidence="13">HLG_WM_MAG_10</strain>
    </source>
</reference>
<dbReference type="PANTHER" id="PTHR31120:SF6">
    <property type="entry name" value="METALLOPROTEASE TIKI HOMOLOG"/>
    <property type="match status" value="1"/>
</dbReference>
<comment type="subcellular location">
    <subcellularLocation>
        <location evidence="3">Membrane</location>
        <topology evidence="3">Single-pass type I membrane protein</topology>
    </subcellularLocation>
</comment>
<evidence type="ECO:0000256" key="10">
    <source>
        <dbReference type="ARBA" id="ARBA00023049"/>
    </source>
</evidence>
<proteinExistence type="predicted"/>
<comment type="cofactor">
    <cofactor evidence="2">
        <name>Co(2+)</name>
        <dbReference type="ChEBI" id="CHEBI:48828"/>
    </cofactor>
</comment>
<comment type="cofactor">
    <cofactor evidence="1">
        <name>Mn(2+)</name>
        <dbReference type="ChEBI" id="CHEBI:29035"/>
    </cofactor>
</comment>
<dbReference type="EMBL" id="CACVAQ010000042">
    <property type="protein sequence ID" value="CAA6799676.1"/>
    <property type="molecule type" value="Genomic_DNA"/>
</dbReference>
<dbReference type="InterPro" id="IPR040230">
    <property type="entry name" value="TIKI1/2-like"/>
</dbReference>
<evidence type="ECO:0000256" key="8">
    <source>
        <dbReference type="ARBA" id="ARBA00022801"/>
    </source>
</evidence>
<gene>
    <name evidence="13" type="ORF">HELGO_WM29687</name>
</gene>
<dbReference type="GO" id="GO:0006508">
    <property type="term" value="P:proteolysis"/>
    <property type="evidence" value="ECO:0007669"/>
    <property type="project" value="UniProtKB-KW"/>
</dbReference>
<dbReference type="InterPro" id="IPR002816">
    <property type="entry name" value="TraB/PrgY/GumN_fam"/>
</dbReference>
<dbReference type="PANTHER" id="PTHR31120">
    <property type="entry name" value="METALLOPROTEASE TIKI"/>
    <property type="match status" value="1"/>
</dbReference>
<evidence type="ECO:0000256" key="4">
    <source>
        <dbReference type="ARBA" id="ARBA00022670"/>
    </source>
</evidence>
<keyword evidence="12" id="KW-0325">Glycoprotein</keyword>
<keyword evidence="10" id="KW-0482">Metalloprotease</keyword>
<evidence type="ECO:0000256" key="6">
    <source>
        <dbReference type="ARBA" id="ARBA00022723"/>
    </source>
</evidence>
<evidence type="ECO:0000256" key="7">
    <source>
        <dbReference type="ARBA" id="ARBA00022729"/>
    </source>
</evidence>
<keyword evidence="8" id="KW-0378">Hydrolase</keyword>
<dbReference type="AlphaFoldDB" id="A0A6S6RVB1"/>
<keyword evidence="5" id="KW-0812">Transmembrane</keyword>
<evidence type="ECO:0000313" key="13">
    <source>
        <dbReference type="EMBL" id="CAA6799676.1"/>
    </source>
</evidence>
<dbReference type="Pfam" id="PF01963">
    <property type="entry name" value="TraB_PrgY_gumN"/>
    <property type="match status" value="1"/>
</dbReference>
<evidence type="ECO:0000256" key="1">
    <source>
        <dbReference type="ARBA" id="ARBA00001936"/>
    </source>
</evidence>
<keyword evidence="11" id="KW-0472">Membrane</keyword>
<evidence type="ECO:0000256" key="12">
    <source>
        <dbReference type="ARBA" id="ARBA00023180"/>
    </source>
</evidence>
<dbReference type="CDD" id="cd14789">
    <property type="entry name" value="Tiki"/>
    <property type="match status" value="1"/>
</dbReference>
<dbReference type="GO" id="GO:0004222">
    <property type="term" value="F:metalloendopeptidase activity"/>
    <property type="evidence" value="ECO:0007669"/>
    <property type="project" value="TreeGrafter"/>
</dbReference>
<evidence type="ECO:0000256" key="11">
    <source>
        <dbReference type="ARBA" id="ARBA00023136"/>
    </source>
</evidence>
<keyword evidence="4" id="KW-0645">Protease</keyword>
<dbReference type="GO" id="GO:0046872">
    <property type="term" value="F:metal ion binding"/>
    <property type="evidence" value="ECO:0007669"/>
    <property type="project" value="UniProtKB-KW"/>
</dbReference>
<dbReference type="GO" id="GO:0016020">
    <property type="term" value="C:membrane"/>
    <property type="evidence" value="ECO:0007669"/>
    <property type="project" value="UniProtKB-SubCell"/>
</dbReference>
<protein>
    <submittedName>
        <fullName evidence="13">TraB/GumN family protein</fullName>
    </submittedName>
</protein>
<evidence type="ECO:0000256" key="2">
    <source>
        <dbReference type="ARBA" id="ARBA00001941"/>
    </source>
</evidence>
<evidence type="ECO:0000256" key="3">
    <source>
        <dbReference type="ARBA" id="ARBA00004479"/>
    </source>
</evidence>
<keyword evidence="7" id="KW-0732">Signal</keyword>
<evidence type="ECO:0000256" key="5">
    <source>
        <dbReference type="ARBA" id="ARBA00022692"/>
    </source>
</evidence>
<keyword evidence="9" id="KW-1133">Transmembrane helix</keyword>
<evidence type="ECO:0000256" key="9">
    <source>
        <dbReference type="ARBA" id="ARBA00022989"/>
    </source>
</evidence>
<organism evidence="13">
    <name type="scientific">uncultured Aureispira sp</name>
    <dbReference type="NCBI Taxonomy" id="1331704"/>
    <lineage>
        <taxon>Bacteria</taxon>
        <taxon>Pseudomonadati</taxon>
        <taxon>Bacteroidota</taxon>
        <taxon>Saprospiria</taxon>
        <taxon>Saprospirales</taxon>
        <taxon>Saprospiraceae</taxon>
        <taxon>Aureispira</taxon>
        <taxon>environmental samples</taxon>
    </lineage>
</organism>
<dbReference type="GO" id="GO:0030178">
    <property type="term" value="P:negative regulation of Wnt signaling pathway"/>
    <property type="evidence" value="ECO:0007669"/>
    <property type="project" value="InterPro"/>
</dbReference>